<dbReference type="InterPro" id="IPR009100">
    <property type="entry name" value="AcylCoA_DH/oxidase_NM_dom_sf"/>
</dbReference>
<dbReference type="EMBL" id="GDHC01004950">
    <property type="protein sequence ID" value="JAQ13679.1"/>
    <property type="molecule type" value="Transcribed_RNA"/>
</dbReference>
<dbReference type="InterPro" id="IPR006091">
    <property type="entry name" value="Acyl-CoA_Oxase/DH_mid-dom"/>
</dbReference>
<feature type="domain" description="Acyl-CoA oxidase/dehydrogenase middle" evidence="8">
    <location>
        <begin position="208"/>
        <end position="304"/>
    </location>
</feature>
<dbReference type="SUPFAM" id="SSF55856">
    <property type="entry name" value="Cytochrome b5-like heme/steroid binding domain"/>
    <property type="match status" value="1"/>
</dbReference>
<dbReference type="SUPFAM" id="SSF47203">
    <property type="entry name" value="Acyl-CoA dehydrogenase C-terminal domain-like"/>
    <property type="match status" value="1"/>
</dbReference>
<dbReference type="InterPro" id="IPR013786">
    <property type="entry name" value="AcylCoA_DH/ox_N"/>
</dbReference>
<keyword evidence="4" id="KW-0274">FAD</keyword>
<dbReference type="Pfam" id="PF00173">
    <property type="entry name" value="Cyt-b5"/>
    <property type="match status" value="1"/>
</dbReference>
<dbReference type="InterPro" id="IPR046373">
    <property type="entry name" value="Acyl-CoA_Oxase/DH_mid-dom_sf"/>
</dbReference>
<reference evidence="10" key="2">
    <citation type="submission" date="2014-07" db="EMBL/GenBank/DDBJ databases">
        <authorList>
            <person name="Hull J."/>
        </authorList>
    </citation>
    <scope>NUCLEOTIDE SEQUENCE</scope>
</reference>
<dbReference type="Pfam" id="PF00441">
    <property type="entry name" value="Acyl-CoA_dh_1"/>
    <property type="match status" value="1"/>
</dbReference>
<dbReference type="Gene3D" id="3.10.120.10">
    <property type="entry name" value="Cytochrome b5-like heme/steroid binding domain"/>
    <property type="match status" value="1"/>
</dbReference>
<dbReference type="PANTHER" id="PTHR48083:SF28">
    <property type="entry name" value="ACYL-COA DEHYDROGENASE FAMILY PROTEIN (AFU_ORTHOLOGUE AFUA_6G10880)-RELATED"/>
    <property type="match status" value="1"/>
</dbReference>
<evidence type="ECO:0000259" key="8">
    <source>
        <dbReference type="Pfam" id="PF02770"/>
    </source>
</evidence>
<gene>
    <name evidence="10" type="primary">acdA</name>
    <name evidence="11" type="synonym">acdA_0</name>
    <name evidence="12" type="synonym">acdA_1</name>
    <name evidence="10" type="ORF">CM83_71086</name>
    <name evidence="12" type="ORF">g.13793</name>
    <name evidence="11" type="ORF">g.13796</name>
</gene>
<dbReference type="GO" id="GO:0003995">
    <property type="term" value="F:acyl-CoA dehydrogenase activity"/>
    <property type="evidence" value="ECO:0007669"/>
    <property type="project" value="InterPro"/>
</dbReference>
<evidence type="ECO:0000313" key="10">
    <source>
        <dbReference type="EMBL" id="JAG12769.1"/>
    </source>
</evidence>
<protein>
    <submittedName>
        <fullName evidence="10">Acyl-CoA dehydrogenase</fullName>
    </submittedName>
</protein>
<comment type="similarity">
    <text evidence="2">Belongs to the acyl-CoA dehydrogenase family.</text>
</comment>
<evidence type="ECO:0000256" key="4">
    <source>
        <dbReference type="ARBA" id="ARBA00022827"/>
    </source>
</evidence>
<dbReference type="Gene3D" id="1.10.540.10">
    <property type="entry name" value="Acyl-CoA dehydrogenase/oxidase, N-terminal domain"/>
    <property type="match status" value="1"/>
</dbReference>
<dbReference type="PANTHER" id="PTHR48083">
    <property type="entry name" value="MEDIUM-CHAIN SPECIFIC ACYL-COA DEHYDROGENASE, MITOCHONDRIAL-RELATED"/>
    <property type="match status" value="1"/>
</dbReference>
<name>A0A0A9WYE9_LYGHE</name>
<dbReference type="Gene3D" id="2.40.110.10">
    <property type="entry name" value="Butyryl-CoA Dehydrogenase, subunit A, domain 2"/>
    <property type="match status" value="1"/>
</dbReference>
<evidence type="ECO:0000259" key="6">
    <source>
        <dbReference type="Pfam" id="PF00173"/>
    </source>
</evidence>
<proteinExistence type="inferred from homology"/>
<dbReference type="GO" id="GO:0050660">
    <property type="term" value="F:flavin adenine dinucleotide binding"/>
    <property type="evidence" value="ECO:0007669"/>
    <property type="project" value="InterPro"/>
</dbReference>
<dbReference type="InterPro" id="IPR036400">
    <property type="entry name" value="Cyt_B5-like_heme/steroid_sf"/>
</dbReference>
<dbReference type="AlphaFoldDB" id="A0A0A9WYE9"/>
<reference evidence="10" key="1">
    <citation type="journal article" date="2014" name="PLoS ONE">
        <title>Transcriptome-Based Identification of ABC Transporters in the Western Tarnished Plant Bug Lygus hesperus.</title>
        <authorList>
            <person name="Hull J.J."/>
            <person name="Chaney K."/>
            <person name="Geib S.M."/>
            <person name="Fabrick J.A."/>
            <person name="Brent C.S."/>
            <person name="Walsh D."/>
            <person name="Lavine L.C."/>
        </authorList>
    </citation>
    <scope>NUCLEOTIDE SEQUENCE</scope>
</reference>
<dbReference type="InterPro" id="IPR009075">
    <property type="entry name" value="AcylCo_DH/oxidase_C"/>
</dbReference>
<dbReference type="Gene3D" id="1.20.140.10">
    <property type="entry name" value="Butyryl-CoA Dehydrogenase, subunit A, domain 3"/>
    <property type="match status" value="1"/>
</dbReference>
<dbReference type="SUPFAM" id="SSF56645">
    <property type="entry name" value="Acyl-CoA dehydrogenase NM domain-like"/>
    <property type="match status" value="1"/>
</dbReference>
<sequence>MHPGGKFALLHVAGKDCTRDFYELHRDSVIQRYQKLRVGSVRRKGGRKQNAMFDMLPQIVPYTESPSEFGLPSPYFTESHIQFRKVVRAWLEENVVPTLLLHEESGKYFPLEMYKKMGEFGLLTCRLGPGKALNIFPNPLPANVSKDAFDHFHELIVHEEFARIGCPGANDGLGSGFIIGFPPLLHFASQELLHKYAKPILLGEKRICLAISEAYAGSDVSAIRTTARKTDDGRYYIVNGSKKWITNGDFSDYFTTAVRTSDTGKGYQTISFLLIERSEGVSTKKIQTSYSSCAGTAHIFFDNVKVPVENLLGKENEGFKCIMANFNHERWVICVGIIRTARAILDDCLRWAHQRYVFNKRLIDQPVIRLKFADMVAEIETCYAWLESITYQMCNLNYKLQNIVLSGPIALLKYISTRMAYHVNDHACQIFGGRAITKGGMGANIERFQRAVKYPAILGGSEEIMADLGIRMASKFMPPTARL</sequence>
<keyword evidence="3" id="KW-0285">Flavoprotein</keyword>
<dbReference type="EMBL" id="GDHC01010681">
    <property type="protein sequence ID" value="JAQ07948.1"/>
    <property type="molecule type" value="Transcribed_RNA"/>
</dbReference>
<dbReference type="InterPro" id="IPR036250">
    <property type="entry name" value="AcylCo_DH-like_C"/>
</dbReference>
<comment type="cofactor">
    <cofactor evidence="1">
        <name>FAD</name>
        <dbReference type="ChEBI" id="CHEBI:57692"/>
    </cofactor>
</comment>
<feature type="domain" description="Acyl-CoA dehydrogenase/oxidase N-terminal" evidence="9">
    <location>
        <begin position="77"/>
        <end position="125"/>
    </location>
</feature>
<organism evidence="10">
    <name type="scientific">Lygus hesperus</name>
    <name type="common">Western plant bug</name>
    <dbReference type="NCBI Taxonomy" id="30085"/>
    <lineage>
        <taxon>Eukaryota</taxon>
        <taxon>Metazoa</taxon>
        <taxon>Ecdysozoa</taxon>
        <taxon>Arthropoda</taxon>
        <taxon>Hexapoda</taxon>
        <taxon>Insecta</taxon>
        <taxon>Pterygota</taxon>
        <taxon>Neoptera</taxon>
        <taxon>Paraneoptera</taxon>
        <taxon>Hemiptera</taxon>
        <taxon>Heteroptera</taxon>
        <taxon>Panheteroptera</taxon>
        <taxon>Cimicomorpha</taxon>
        <taxon>Miridae</taxon>
        <taxon>Mirini</taxon>
        <taxon>Lygus</taxon>
    </lineage>
</organism>
<dbReference type="PROSITE" id="PS00072">
    <property type="entry name" value="ACYL_COA_DH_1"/>
    <property type="match status" value="1"/>
</dbReference>
<dbReference type="InterPro" id="IPR050741">
    <property type="entry name" value="Acyl-CoA_dehydrogenase"/>
</dbReference>
<dbReference type="Pfam" id="PF02771">
    <property type="entry name" value="Acyl-CoA_dh_N"/>
    <property type="match status" value="1"/>
</dbReference>
<evidence type="ECO:0000256" key="3">
    <source>
        <dbReference type="ARBA" id="ARBA00022630"/>
    </source>
</evidence>
<dbReference type="InterPro" id="IPR037069">
    <property type="entry name" value="AcylCoA_DH/ox_N_sf"/>
</dbReference>
<feature type="domain" description="Acyl-CoA dehydrogenase/oxidase C-terminal" evidence="7">
    <location>
        <begin position="316"/>
        <end position="468"/>
    </location>
</feature>
<accession>A0A0A9WYE9</accession>
<dbReference type="EMBL" id="GBHO01030835">
    <property type="protein sequence ID" value="JAG12769.1"/>
    <property type="molecule type" value="Transcribed_RNA"/>
</dbReference>
<evidence type="ECO:0000259" key="7">
    <source>
        <dbReference type="Pfam" id="PF00441"/>
    </source>
</evidence>
<dbReference type="GO" id="GO:0005737">
    <property type="term" value="C:cytoplasm"/>
    <property type="evidence" value="ECO:0007669"/>
    <property type="project" value="TreeGrafter"/>
</dbReference>
<evidence type="ECO:0000259" key="9">
    <source>
        <dbReference type="Pfam" id="PF02771"/>
    </source>
</evidence>
<dbReference type="InterPro" id="IPR001199">
    <property type="entry name" value="Cyt_B5-like_heme/steroid-bd"/>
</dbReference>
<evidence type="ECO:0000256" key="1">
    <source>
        <dbReference type="ARBA" id="ARBA00001974"/>
    </source>
</evidence>
<evidence type="ECO:0000313" key="11">
    <source>
        <dbReference type="EMBL" id="JAQ07948.1"/>
    </source>
</evidence>
<dbReference type="GO" id="GO:0033539">
    <property type="term" value="P:fatty acid beta-oxidation using acyl-CoA dehydrogenase"/>
    <property type="evidence" value="ECO:0007669"/>
    <property type="project" value="TreeGrafter"/>
</dbReference>
<evidence type="ECO:0000256" key="5">
    <source>
        <dbReference type="ARBA" id="ARBA00023002"/>
    </source>
</evidence>
<evidence type="ECO:0000256" key="2">
    <source>
        <dbReference type="ARBA" id="ARBA00009347"/>
    </source>
</evidence>
<feature type="domain" description="Cytochrome b5 heme-binding" evidence="6">
    <location>
        <begin position="2"/>
        <end position="41"/>
    </location>
</feature>
<keyword evidence="5" id="KW-0560">Oxidoreductase</keyword>
<dbReference type="InterPro" id="IPR006089">
    <property type="entry name" value="Acyl-CoA_DH_CS"/>
</dbReference>
<dbReference type="Pfam" id="PF02770">
    <property type="entry name" value="Acyl-CoA_dh_M"/>
    <property type="match status" value="1"/>
</dbReference>
<evidence type="ECO:0000313" key="12">
    <source>
        <dbReference type="EMBL" id="JAQ13679.1"/>
    </source>
</evidence>
<reference evidence="11" key="3">
    <citation type="journal article" date="2016" name="Gigascience">
        <title>De novo construction of an expanded transcriptome assembly for the western tarnished plant bug, Lygus hesperus.</title>
        <authorList>
            <person name="Tassone E.E."/>
            <person name="Geib S.M."/>
            <person name="Hall B."/>
            <person name="Fabrick J.A."/>
            <person name="Brent C.S."/>
            <person name="Hull J.J."/>
        </authorList>
    </citation>
    <scope>NUCLEOTIDE SEQUENCE</scope>
</reference>